<evidence type="ECO:0000313" key="1">
    <source>
        <dbReference type="EMBL" id="DAF49802.1"/>
    </source>
</evidence>
<dbReference type="EMBL" id="BK032588">
    <property type="protein sequence ID" value="DAF49802.1"/>
    <property type="molecule type" value="Genomic_DNA"/>
</dbReference>
<organism evidence="1">
    <name type="scientific">Myoviridae sp. ctyhJ29</name>
    <dbReference type="NCBI Taxonomy" id="2827719"/>
    <lineage>
        <taxon>Viruses</taxon>
        <taxon>Duplodnaviria</taxon>
        <taxon>Heunggongvirae</taxon>
        <taxon>Uroviricota</taxon>
        <taxon>Caudoviricetes</taxon>
    </lineage>
</organism>
<reference evidence="1" key="1">
    <citation type="journal article" date="2021" name="Proc. Natl. Acad. Sci. U.S.A.">
        <title>A Catalog of Tens of Thousands of Viruses from Human Metagenomes Reveals Hidden Associations with Chronic Diseases.</title>
        <authorList>
            <person name="Tisza M.J."/>
            <person name="Buck C.B."/>
        </authorList>
    </citation>
    <scope>NUCLEOTIDE SEQUENCE</scope>
    <source>
        <strain evidence="1">CtyhJ29</strain>
    </source>
</reference>
<name>A0A8S5SGP5_9CAUD</name>
<accession>A0A8S5SGP5</accession>
<proteinExistence type="predicted"/>
<protein>
    <submittedName>
        <fullName evidence="1">Uncharacterized protein</fullName>
    </submittedName>
</protein>
<sequence length="226" mass="26909">MFSEPGDRSMSTRDLEYLLREKEKVNFNILNKEPEKRKERLTSDKSATIDDFIVMLSTLVTKALKKQKVEFKPDEGIRLQVDQVEKLEHPYIFFKITSCSPTMEITPRVREVGLRESLPNSPNNKISQRFKDEYGQWFDYEVQFDILAPGYESAQKTMTDLEDIIFTYMNYFMKNGVKNIYFMGRYTDRNLDQYRQKCSVRSLKYNVKIDKVFNRYHTEIENIAVH</sequence>